<dbReference type="InterPro" id="IPR050336">
    <property type="entry name" value="Chromosome_partition/occlusion"/>
</dbReference>
<organism evidence="2 3">
    <name type="scientific">Pseudoduganella albidiflava</name>
    <dbReference type="NCBI Taxonomy" id="321983"/>
    <lineage>
        <taxon>Bacteria</taxon>
        <taxon>Pseudomonadati</taxon>
        <taxon>Pseudomonadota</taxon>
        <taxon>Betaproteobacteria</taxon>
        <taxon>Burkholderiales</taxon>
        <taxon>Oxalobacteraceae</taxon>
        <taxon>Telluria group</taxon>
        <taxon>Pseudoduganella</taxon>
    </lineage>
</organism>
<evidence type="ECO:0000259" key="1">
    <source>
        <dbReference type="Pfam" id="PF17762"/>
    </source>
</evidence>
<dbReference type="PANTHER" id="PTHR33375:SF1">
    <property type="entry name" value="CHROMOSOME-PARTITIONING PROTEIN PARB-RELATED"/>
    <property type="match status" value="1"/>
</dbReference>
<protein>
    <recommendedName>
        <fullName evidence="1">ParB/Spo0J HTH domain-containing protein</fullName>
    </recommendedName>
</protein>
<dbReference type="RefSeq" id="WP_131147407.1">
    <property type="nucleotide sequence ID" value="NZ_BMWV01000023.1"/>
</dbReference>
<dbReference type="CDD" id="cd16387">
    <property type="entry name" value="ParB_N_Srx"/>
    <property type="match status" value="1"/>
</dbReference>
<keyword evidence="3" id="KW-1185">Reference proteome</keyword>
<proteinExistence type="predicted"/>
<dbReference type="Proteomes" id="UP000292307">
    <property type="component" value="Chromosome"/>
</dbReference>
<gene>
    <name evidence="2" type="ORF">EYF70_22605</name>
</gene>
<sequence length="309" mass="33154">MTTTNDRRGHSKSFEENTMESFVSLKVAAEKKLHGDGVSKVTSFAVAPDLLEVEEGFNARPLDLEHVAEMSLAYRNGAVFPPLDVRVEDGHIILVDGHHRRAAALDAIDKGAEVRSLECRQFRGSDADRVAHMITSAGGLPLTPLQAGVQYRKLIGFGWTEKQVAARVGKTVQHVKDAVLLAEANSDVHQAVNAGEVSSTVAVAMVKQHGSKAGTAIRESLKDAQAAGKSKVTAGTLARQRATKEPTDKQILEWLIANGTPSGYRRDDGTVEWRLSFNAPADAPNKGSKLRETIAAAMKAASDNNTPTT</sequence>
<accession>A0ABX5RZV7</accession>
<dbReference type="Gene3D" id="1.10.10.2830">
    <property type="match status" value="1"/>
</dbReference>
<name>A0ABX5RZV7_9BURK</name>
<dbReference type="PANTHER" id="PTHR33375">
    <property type="entry name" value="CHROMOSOME-PARTITIONING PROTEIN PARB-RELATED"/>
    <property type="match status" value="1"/>
</dbReference>
<dbReference type="SUPFAM" id="SSF109709">
    <property type="entry name" value="KorB DNA-binding domain-like"/>
    <property type="match status" value="1"/>
</dbReference>
<feature type="domain" description="ParB/Spo0J HTH" evidence="1">
    <location>
        <begin position="142"/>
        <end position="213"/>
    </location>
</feature>
<dbReference type="SUPFAM" id="SSF110849">
    <property type="entry name" value="ParB/Sulfiredoxin"/>
    <property type="match status" value="1"/>
</dbReference>
<evidence type="ECO:0000313" key="2">
    <source>
        <dbReference type="EMBL" id="QBI03304.1"/>
    </source>
</evidence>
<dbReference type="Pfam" id="PF17762">
    <property type="entry name" value="HTH_ParB"/>
    <property type="match status" value="1"/>
</dbReference>
<reference evidence="2 3" key="1">
    <citation type="submission" date="2019-02" db="EMBL/GenBank/DDBJ databases">
        <title>Draft Genome Sequences of Six Type Strains of the Genus Massilia.</title>
        <authorList>
            <person name="Miess H."/>
            <person name="Frediansyhah A."/>
            <person name="Gross H."/>
        </authorList>
    </citation>
    <scope>NUCLEOTIDE SEQUENCE [LARGE SCALE GENOMIC DNA]</scope>
    <source>
        <strain evidence="2 3">DSM 17472</strain>
    </source>
</reference>
<dbReference type="EMBL" id="CP036401">
    <property type="protein sequence ID" value="QBI03304.1"/>
    <property type="molecule type" value="Genomic_DNA"/>
</dbReference>
<evidence type="ECO:0000313" key="3">
    <source>
        <dbReference type="Proteomes" id="UP000292307"/>
    </source>
</evidence>
<dbReference type="InterPro" id="IPR041468">
    <property type="entry name" value="HTH_ParB/Spo0J"/>
</dbReference>
<dbReference type="InterPro" id="IPR036086">
    <property type="entry name" value="ParB/Sulfiredoxin_sf"/>
</dbReference>